<dbReference type="Proteomes" id="UP000254098">
    <property type="component" value="Unassembled WGS sequence"/>
</dbReference>
<protein>
    <recommendedName>
        <fullName evidence="10 13">Ferrous iron transport protein B</fullName>
    </recommendedName>
</protein>
<dbReference type="NCBIfam" id="TIGR00437">
    <property type="entry name" value="feoB"/>
    <property type="match status" value="1"/>
</dbReference>
<evidence type="ECO:0000256" key="7">
    <source>
        <dbReference type="ARBA" id="ARBA00022989"/>
    </source>
</evidence>
<keyword evidence="13" id="KW-0406">Ion transport</keyword>
<comment type="caution">
    <text evidence="15">The sequence shown here is derived from an EMBL/GenBank/DDBJ whole genome shotgun (WGS) entry which is preliminary data.</text>
</comment>
<feature type="binding site" evidence="11">
    <location>
        <begin position="145"/>
        <end position="147"/>
    </location>
    <ligand>
        <name>GTP</name>
        <dbReference type="ChEBI" id="CHEBI:37565"/>
        <label>5</label>
    </ligand>
</feature>
<keyword evidence="9 13" id="KW-0472">Membrane</keyword>
<evidence type="ECO:0000256" key="3">
    <source>
        <dbReference type="ARBA" id="ARBA00022448"/>
    </source>
</evidence>
<dbReference type="PANTHER" id="PTHR43185">
    <property type="entry name" value="FERROUS IRON TRANSPORT PROTEIN B"/>
    <property type="match status" value="1"/>
</dbReference>
<dbReference type="AlphaFoldDB" id="A0ABD7NEX3"/>
<dbReference type="InterPro" id="IPR005225">
    <property type="entry name" value="Small_GTP-bd"/>
</dbReference>
<dbReference type="InterPro" id="IPR006073">
    <property type="entry name" value="GTP-bd"/>
</dbReference>
<dbReference type="GO" id="GO:0005886">
    <property type="term" value="C:plasma membrane"/>
    <property type="evidence" value="ECO:0007669"/>
    <property type="project" value="UniProtKB-SubCell"/>
</dbReference>
<evidence type="ECO:0000313" key="16">
    <source>
        <dbReference type="Proteomes" id="UP000254098"/>
    </source>
</evidence>
<dbReference type="InterPro" id="IPR003373">
    <property type="entry name" value="Fe2_transport_prot-B"/>
</dbReference>
<dbReference type="InterPro" id="IPR027417">
    <property type="entry name" value="P-loop_NTPase"/>
</dbReference>
<feature type="transmembrane region" description="Helical" evidence="13">
    <location>
        <begin position="393"/>
        <end position="413"/>
    </location>
</feature>
<dbReference type="NCBIfam" id="TIGR00231">
    <property type="entry name" value="small_GTP"/>
    <property type="match status" value="1"/>
</dbReference>
<evidence type="ECO:0000259" key="14">
    <source>
        <dbReference type="PROSITE" id="PS51711"/>
    </source>
</evidence>
<dbReference type="Gene3D" id="3.40.50.300">
    <property type="entry name" value="P-loop containing nucleotide triphosphate hydrolases"/>
    <property type="match status" value="1"/>
</dbReference>
<dbReference type="CDD" id="cd01879">
    <property type="entry name" value="FeoB"/>
    <property type="match status" value="1"/>
</dbReference>
<dbReference type="GO" id="GO:0005525">
    <property type="term" value="F:GTP binding"/>
    <property type="evidence" value="ECO:0007669"/>
    <property type="project" value="UniProtKB-KW"/>
</dbReference>
<evidence type="ECO:0000313" key="15">
    <source>
        <dbReference type="EMBL" id="SUO78332.1"/>
    </source>
</evidence>
<name>A0ABD7NEX3_9STRE</name>
<evidence type="ECO:0000256" key="4">
    <source>
        <dbReference type="ARBA" id="ARBA00022475"/>
    </source>
</evidence>
<dbReference type="GO" id="GO:0015093">
    <property type="term" value="F:ferrous iron transmembrane transporter activity"/>
    <property type="evidence" value="ECO:0007669"/>
    <property type="project" value="UniProtKB-UniRule"/>
</dbReference>
<evidence type="ECO:0000256" key="1">
    <source>
        <dbReference type="ARBA" id="ARBA00003926"/>
    </source>
</evidence>
<feature type="transmembrane region" description="Helical" evidence="13">
    <location>
        <begin position="450"/>
        <end position="472"/>
    </location>
</feature>
<keyword evidence="16" id="KW-1185">Reference proteome</keyword>
<dbReference type="Gene3D" id="1.10.287.1770">
    <property type="match status" value="1"/>
</dbReference>
<dbReference type="PROSITE" id="PS51711">
    <property type="entry name" value="G_FEOB"/>
    <property type="match status" value="1"/>
</dbReference>
<sequence>MKKVTIALLGQPNSGKSTLFNGLTGANQHVGNWPGKTVEKKEGEFSYKGIDYKIVDLPGAYGLSANSEEEVITREYIASGEADLIAVIVDASQLNRSLFMLSDYIGINIPVVLIMNMMDVAKSQGKTIDVKGFQKSLGIPVVSIVAADKKEYSNLYDFLEHTDRVKILNDESLDKKYESAIGEKYQALKEYISNDGIGVFSKSWIAQKLVEKDTKVIELVKGNVKAAKFQKIDTILKDLNNGNLLTGNCKFEWIDKLISANVIQEKRLFKRSKFDCVATSKVWGKPMAIGIIILGLIGSMLIGGPLMGLFGFVIPKISALLAKGLLAVGVSNWLISLLCGAVMTAITFALQMASYVLGISLVFGFLEDVGYMARVSYVFDNTMSKLGLQGKAIMPFLLSFGCNIGGITGTRIIDSWGQRVMTIALSWVIPCGSTWGVIGLVTGTFFGKQAIFVILSLFAVAFLHLLITYRIFRKSLYEGNENFGMIMELPPYHKPHWKNLFSSVFNKMGNVLKRALSIIIIISIVFWILAYTPDGNIANSIIYKIGTFIEPVTKLFGLPWQLFMAFVASAMGKESALGVMASLFTSSGIWHAVEVKGTIDTAILSNNMLSVISKPEALAFSFAFFFNMPCLMALAATAQETHSKKWTIKIALYYIVSALIISSVAYHIGMLIY</sequence>
<feature type="transmembrane region" description="Helical" evidence="13">
    <location>
        <begin position="420"/>
        <end position="438"/>
    </location>
</feature>
<feature type="binding site" evidence="11">
    <location>
        <begin position="116"/>
        <end position="119"/>
    </location>
    <ligand>
        <name>GTP</name>
        <dbReference type="ChEBI" id="CHEBI:37565"/>
        <label>4</label>
    </ligand>
</feature>
<dbReference type="EMBL" id="UHHS01000001">
    <property type="protein sequence ID" value="SUO78332.1"/>
    <property type="molecule type" value="Genomic_DNA"/>
</dbReference>
<evidence type="ECO:0000256" key="11">
    <source>
        <dbReference type="PIRSR" id="PIRSR603373-1"/>
    </source>
</evidence>
<feature type="binding site" evidence="12">
    <location>
        <position position="24"/>
    </location>
    <ligand>
        <name>Mg(2+)</name>
        <dbReference type="ChEBI" id="CHEBI:18420"/>
        <label>2</label>
    </ligand>
</feature>
<dbReference type="PRINTS" id="PR00326">
    <property type="entry name" value="GTP1OBG"/>
</dbReference>
<gene>
    <name evidence="15" type="primary">feoB_1</name>
    <name evidence="15" type="ORF">NCTC1080_01215</name>
</gene>
<feature type="binding site" evidence="12">
    <location>
        <position position="25"/>
    </location>
    <ligand>
        <name>Mg(2+)</name>
        <dbReference type="ChEBI" id="CHEBI:18420"/>
        <label>2</label>
    </ligand>
</feature>
<dbReference type="InterPro" id="IPR050860">
    <property type="entry name" value="FeoB_GTPase"/>
</dbReference>
<comment type="function">
    <text evidence="1 13">Probable transporter of a GTP-driven Fe(2+) uptake system.</text>
</comment>
<feature type="binding site" evidence="12">
    <location>
        <position position="22"/>
    </location>
    <ligand>
        <name>Mg(2+)</name>
        <dbReference type="ChEBI" id="CHEBI:18420"/>
        <label>1</label>
    </ligand>
</feature>
<reference evidence="15 16" key="1">
    <citation type="submission" date="2018-06" db="EMBL/GenBank/DDBJ databases">
        <authorList>
            <consortium name="Pathogen Informatics"/>
            <person name="Doyle S."/>
        </authorList>
    </citation>
    <scope>NUCLEOTIDE SEQUENCE [LARGE SCALE GENOMIC DNA]</scope>
    <source>
        <strain evidence="15 16">NCTC1080</strain>
    </source>
</reference>
<feature type="transmembrane region" description="Helical" evidence="13">
    <location>
        <begin position="355"/>
        <end position="373"/>
    </location>
</feature>
<evidence type="ECO:0000256" key="8">
    <source>
        <dbReference type="ARBA" id="ARBA00023134"/>
    </source>
</evidence>
<comment type="similarity">
    <text evidence="13">Belongs to the TRAFAC class TrmE-Era-EngA-EngB-Septin-like GTPase superfamily. FeoB GTPase (TC 9.A.8) family.</text>
</comment>
<keyword evidence="8 11" id="KW-0342">GTP-binding</keyword>
<keyword evidence="3 13" id="KW-0813">Transport</keyword>
<evidence type="ECO:0000256" key="6">
    <source>
        <dbReference type="ARBA" id="ARBA00022741"/>
    </source>
</evidence>
<evidence type="ECO:0000256" key="2">
    <source>
        <dbReference type="ARBA" id="ARBA00004651"/>
    </source>
</evidence>
<keyword evidence="12" id="KW-0460">Magnesium</keyword>
<keyword evidence="5 13" id="KW-0812">Transmembrane</keyword>
<feature type="binding site" evidence="12">
    <location>
        <position position="21"/>
    </location>
    <ligand>
        <name>Mg(2+)</name>
        <dbReference type="ChEBI" id="CHEBI:18420"/>
        <label>2</label>
    </ligand>
</feature>
<dbReference type="Pfam" id="PF07664">
    <property type="entry name" value="FeoB_C"/>
    <property type="match status" value="1"/>
</dbReference>
<dbReference type="InterPro" id="IPR011642">
    <property type="entry name" value="Gate_dom"/>
</dbReference>
<feature type="transmembrane region" description="Helical" evidence="13">
    <location>
        <begin position="617"/>
        <end position="638"/>
    </location>
</feature>
<evidence type="ECO:0000256" key="12">
    <source>
        <dbReference type="PIRSR" id="PIRSR603373-2"/>
    </source>
</evidence>
<evidence type="ECO:0000256" key="10">
    <source>
        <dbReference type="NCBIfam" id="TIGR00437"/>
    </source>
</evidence>
<keyword evidence="4" id="KW-1003">Cell membrane</keyword>
<feature type="binding site" evidence="11">
    <location>
        <begin position="10"/>
        <end position="17"/>
    </location>
    <ligand>
        <name>GTP</name>
        <dbReference type="ChEBI" id="CHEBI:37565"/>
        <label>1</label>
    </ligand>
</feature>
<keyword evidence="12" id="KW-0479">Metal-binding</keyword>
<organism evidence="15 16">
    <name type="scientific">Streptococcus viridans</name>
    <dbReference type="NCBI Taxonomy" id="78535"/>
    <lineage>
        <taxon>Bacteria</taxon>
        <taxon>Bacillati</taxon>
        <taxon>Bacillota</taxon>
        <taxon>Bacilli</taxon>
        <taxon>Lactobacillales</taxon>
        <taxon>Streptococcaceae</taxon>
        <taxon>Streptococcus</taxon>
    </lineage>
</organism>
<proteinExistence type="inferred from homology"/>
<feature type="binding site" evidence="11">
    <location>
        <begin position="35"/>
        <end position="39"/>
    </location>
    <ligand>
        <name>GTP</name>
        <dbReference type="ChEBI" id="CHEBI:37565"/>
        <label>2</label>
    </ligand>
</feature>
<evidence type="ECO:0000256" key="13">
    <source>
        <dbReference type="RuleBase" id="RU362098"/>
    </source>
</evidence>
<evidence type="ECO:0000256" key="9">
    <source>
        <dbReference type="ARBA" id="ARBA00023136"/>
    </source>
</evidence>
<feature type="transmembrane region" description="Helical" evidence="13">
    <location>
        <begin position="326"/>
        <end position="348"/>
    </location>
</feature>
<feature type="transmembrane region" description="Helical" evidence="13">
    <location>
        <begin position="511"/>
        <end position="530"/>
    </location>
</feature>
<dbReference type="SUPFAM" id="SSF52540">
    <property type="entry name" value="P-loop containing nucleoside triphosphate hydrolases"/>
    <property type="match status" value="1"/>
</dbReference>
<dbReference type="Pfam" id="PF07670">
    <property type="entry name" value="Gate"/>
    <property type="match status" value="2"/>
</dbReference>
<feature type="transmembrane region" description="Helical" evidence="13">
    <location>
        <begin position="650"/>
        <end position="672"/>
    </location>
</feature>
<accession>A0ABD7NEX3</accession>
<feature type="domain" description="FeoB-type G" evidence="14">
    <location>
        <begin position="3"/>
        <end position="165"/>
    </location>
</feature>
<keyword evidence="13" id="KW-0408">Iron</keyword>
<dbReference type="PANTHER" id="PTHR43185:SF2">
    <property type="entry name" value="FERROUS IRON TRANSPORT PROTEIN B"/>
    <property type="match status" value="1"/>
</dbReference>
<keyword evidence="7 13" id="KW-1133">Transmembrane helix</keyword>
<feature type="transmembrane region" description="Helical" evidence="13">
    <location>
        <begin position="288"/>
        <end position="314"/>
    </location>
</feature>
<dbReference type="Pfam" id="PF02421">
    <property type="entry name" value="FeoB_N"/>
    <property type="match status" value="1"/>
</dbReference>
<dbReference type="InterPro" id="IPR030389">
    <property type="entry name" value="G_FEOB_dom"/>
</dbReference>
<keyword evidence="6 11" id="KW-0547">Nucleotide-binding</keyword>
<dbReference type="RefSeq" id="WP_003029090.1">
    <property type="nucleotide sequence ID" value="NZ_UHHS01000001.1"/>
</dbReference>
<feature type="binding site" evidence="11">
    <location>
        <begin position="56"/>
        <end position="59"/>
    </location>
    <ligand>
        <name>GTP</name>
        <dbReference type="ChEBI" id="CHEBI:37565"/>
        <label>3</label>
    </ligand>
</feature>
<evidence type="ECO:0000256" key="5">
    <source>
        <dbReference type="ARBA" id="ARBA00022692"/>
    </source>
</evidence>
<comment type="subcellular location">
    <subcellularLocation>
        <location evidence="2 13">Cell membrane</location>
        <topology evidence="2 13">Multi-pass membrane protein</topology>
    </subcellularLocation>
</comment>
<keyword evidence="13" id="KW-0410">Iron transport</keyword>
<dbReference type="InterPro" id="IPR011640">
    <property type="entry name" value="Fe2_transport_prot_B_C"/>
</dbReference>